<comment type="caution">
    <text evidence="7">The sequence shown here is derived from an EMBL/GenBank/DDBJ whole genome shotgun (WGS) entry which is preliminary data.</text>
</comment>
<gene>
    <name evidence="7" type="ORF">PHYBOEH_005653</name>
</gene>
<dbReference type="Pfam" id="PF16810">
    <property type="entry name" value="RXLR"/>
    <property type="match status" value="1"/>
</dbReference>
<feature type="compositionally biased region" description="Basic and acidic residues" evidence="6">
    <location>
        <begin position="61"/>
        <end position="71"/>
    </location>
</feature>
<evidence type="ECO:0000256" key="3">
    <source>
        <dbReference type="ARBA" id="ARBA00022525"/>
    </source>
</evidence>
<dbReference type="OrthoDB" id="114087at2759"/>
<organism evidence="7 8">
    <name type="scientific">Phytophthora boehmeriae</name>
    <dbReference type="NCBI Taxonomy" id="109152"/>
    <lineage>
        <taxon>Eukaryota</taxon>
        <taxon>Sar</taxon>
        <taxon>Stramenopiles</taxon>
        <taxon>Oomycota</taxon>
        <taxon>Peronosporomycetes</taxon>
        <taxon>Peronosporales</taxon>
        <taxon>Peronosporaceae</taxon>
        <taxon>Phytophthora</taxon>
    </lineage>
</organism>
<evidence type="ECO:0000256" key="2">
    <source>
        <dbReference type="ARBA" id="ARBA00010400"/>
    </source>
</evidence>
<proteinExistence type="inferred from homology"/>
<evidence type="ECO:0000313" key="8">
    <source>
        <dbReference type="Proteomes" id="UP000693981"/>
    </source>
</evidence>
<feature type="signal peptide" evidence="5">
    <location>
        <begin position="1"/>
        <end position="21"/>
    </location>
</feature>
<reference evidence="7" key="1">
    <citation type="submission" date="2021-02" db="EMBL/GenBank/DDBJ databases">
        <authorList>
            <person name="Palmer J.M."/>
        </authorList>
    </citation>
    <scope>NUCLEOTIDE SEQUENCE</scope>
    <source>
        <strain evidence="7">SCRP23</strain>
    </source>
</reference>
<evidence type="ECO:0000256" key="1">
    <source>
        <dbReference type="ARBA" id="ARBA00004613"/>
    </source>
</evidence>
<name>A0A8T1WL57_9STRA</name>
<dbReference type="EMBL" id="JAGDFL010000298">
    <property type="protein sequence ID" value="KAG7394126.1"/>
    <property type="molecule type" value="Genomic_DNA"/>
</dbReference>
<keyword evidence="8" id="KW-1185">Reference proteome</keyword>
<protein>
    <recommendedName>
        <fullName evidence="5">RxLR effector protein</fullName>
    </recommendedName>
</protein>
<evidence type="ECO:0000313" key="7">
    <source>
        <dbReference type="EMBL" id="KAG7394126.1"/>
    </source>
</evidence>
<comment type="function">
    <text evidence="5">Effector that suppresses plant defense responses during pathogen infection.</text>
</comment>
<dbReference type="AlphaFoldDB" id="A0A8T1WL57"/>
<comment type="similarity">
    <text evidence="2 5">Belongs to the RxLR effector family.</text>
</comment>
<keyword evidence="4 5" id="KW-0732">Signal</keyword>
<feature type="chain" id="PRO_5035964144" description="RxLR effector protein" evidence="5">
    <location>
        <begin position="22"/>
        <end position="164"/>
    </location>
</feature>
<dbReference type="GO" id="GO:0005576">
    <property type="term" value="C:extracellular region"/>
    <property type="evidence" value="ECO:0007669"/>
    <property type="project" value="UniProtKB-SubCell"/>
</dbReference>
<evidence type="ECO:0000256" key="5">
    <source>
        <dbReference type="RuleBase" id="RU367124"/>
    </source>
</evidence>
<dbReference type="Proteomes" id="UP000693981">
    <property type="component" value="Unassembled WGS sequence"/>
</dbReference>
<evidence type="ECO:0000256" key="6">
    <source>
        <dbReference type="SAM" id="MobiDB-lite"/>
    </source>
</evidence>
<evidence type="ECO:0000256" key="4">
    <source>
        <dbReference type="ARBA" id="ARBA00022729"/>
    </source>
</evidence>
<comment type="subcellular location">
    <subcellularLocation>
        <location evidence="1 5">Secreted</location>
    </subcellularLocation>
</comment>
<dbReference type="InterPro" id="IPR031825">
    <property type="entry name" value="RXLR"/>
</dbReference>
<feature type="region of interest" description="Disordered" evidence="6">
    <location>
        <begin position="52"/>
        <end position="85"/>
    </location>
</feature>
<comment type="domain">
    <text evidence="5">The RxLR-dEER motif acts to carry the protein into the host cell cytoplasm through binding to cell surface phosphatidylinositol-3-phosphate.</text>
</comment>
<keyword evidence="3 5" id="KW-0964">Secreted</keyword>
<sequence>MRVSFMLFATMAVAFFATCDATVDSTHARISMMTSPDLVRSLENDDAVAKRSLREHKHHKHYEESEAEERGGGFPGSSGLKSLLGGSSKAAKEAAKQAAKEAAEEKAEVQRIASVIMERSDMFESAYHALKKYTLTDLRKHLDVDDNDKFLQFYNSIVFRRHMN</sequence>
<accession>A0A8T1WL57</accession>